<dbReference type="InterPro" id="IPR033412">
    <property type="entry name" value="PFOR_II"/>
</dbReference>
<dbReference type="SUPFAM" id="SSF52518">
    <property type="entry name" value="Thiamin diphosphate-binding fold (THDP-binding)"/>
    <property type="match status" value="1"/>
</dbReference>
<evidence type="ECO:0000256" key="1">
    <source>
        <dbReference type="ARBA" id="ARBA00023002"/>
    </source>
</evidence>
<dbReference type="Gene3D" id="3.40.50.920">
    <property type="match status" value="1"/>
</dbReference>
<organism evidence="5 6">
    <name type="scientific">Thermoflexus hugenholtzii JAD2</name>
    <dbReference type="NCBI Taxonomy" id="877466"/>
    <lineage>
        <taxon>Bacteria</taxon>
        <taxon>Bacillati</taxon>
        <taxon>Chloroflexota</taxon>
        <taxon>Thermoflexia</taxon>
        <taxon>Thermoflexales</taxon>
        <taxon>Thermoflexaceae</taxon>
        <taxon>Thermoflexus</taxon>
    </lineage>
</organism>
<dbReference type="Gene3D" id="3.40.50.970">
    <property type="match status" value="1"/>
</dbReference>
<dbReference type="Pfam" id="PF17147">
    <property type="entry name" value="PFOR_II"/>
    <property type="match status" value="1"/>
</dbReference>
<keyword evidence="1" id="KW-0560">Oxidoreductase</keyword>
<dbReference type="InterPro" id="IPR002880">
    <property type="entry name" value="Pyrv_Fd/Flavodoxin_OxRdtase_N"/>
</dbReference>
<dbReference type="InterPro" id="IPR052368">
    <property type="entry name" value="2-oxoacid_oxidoreductase"/>
</dbReference>
<dbReference type="PANTHER" id="PTHR43088">
    <property type="entry name" value="SUBUNIT OF PYRUVATE:FLAVODOXIN OXIDOREDUCTASE-RELATED"/>
    <property type="match status" value="1"/>
</dbReference>
<protein>
    <submittedName>
        <fullName evidence="5">2-oxoglutarate ferredoxin oxidoreductase subunit alpha</fullName>
    </submittedName>
</protein>
<reference evidence="6" key="1">
    <citation type="submission" date="2017-06" db="EMBL/GenBank/DDBJ databases">
        <authorList>
            <person name="Varghese N."/>
            <person name="Submissions S."/>
        </authorList>
    </citation>
    <scope>NUCLEOTIDE SEQUENCE [LARGE SCALE GENOMIC DNA]</scope>
    <source>
        <strain evidence="6">JAD2</strain>
    </source>
</reference>
<dbReference type="InterPro" id="IPR029061">
    <property type="entry name" value="THDP-binding"/>
</dbReference>
<feature type="domain" description="Pyruvate flavodoxin/ferredoxin oxidoreductase pyrimidine binding" evidence="3">
    <location>
        <begin position="14"/>
        <end position="192"/>
    </location>
</feature>
<dbReference type="AlphaFoldDB" id="A0A212QTD1"/>
<accession>A0A212QTD1</accession>
<dbReference type="NCBIfam" id="NF005507">
    <property type="entry name" value="PRK07119.1"/>
    <property type="match status" value="1"/>
</dbReference>
<proteinExistence type="predicted"/>
<dbReference type="InParanoid" id="A0A212QTD1"/>
<dbReference type="RefSeq" id="WP_088570845.1">
    <property type="nucleotide sequence ID" value="NZ_FYEK01000022.1"/>
</dbReference>
<evidence type="ECO:0000256" key="2">
    <source>
        <dbReference type="SAM" id="MobiDB-lite"/>
    </source>
</evidence>
<evidence type="ECO:0000313" key="5">
    <source>
        <dbReference type="EMBL" id="SNB62751.1"/>
    </source>
</evidence>
<dbReference type="OrthoDB" id="9794954at2"/>
<sequence>MARELLKGNEAMAEAAIRAGVEAYFGYPITPQTELLEYMARRMPELGRVFVQAESEIAAINMVYGAACTGARVMTSSSGPGISLMMEGLSYIAGTEVPCVIIDVMRGGPGLGNIAPSQGDYNQIVRGGGHGDYRVITLAPATVQEAIDLTVLAFDLAERYRTIAVVLTDGSIGQMMEPAELPPMREPPRTRPEWAVTGAQGRPRRVLTSIYLDPYEEEKTNRRLLERWRQIQAREVRYREYYLDDAEQVVVSFGIAGRVALSAVRAARAEGIRVGLLRPLTLSPFPYAAIEALSRQVEAFLVVEMNAGQMLDDVMLAVARRVPVAFYGRMGGVVPFPEEILEEIRRLVREPPPPEADPREAWFRRMGMWGAGNGSGPSGMREAANP</sequence>
<name>A0A212QTD1_9CHLR</name>
<gene>
    <name evidence="5" type="ORF">SAMN02746019_00005790</name>
</gene>
<dbReference type="EMBL" id="FYEK01000022">
    <property type="protein sequence ID" value="SNB62751.1"/>
    <property type="molecule type" value="Genomic_DNA"/>
</dbReference>
<keyword evidence="6" id="KW-1185">Reference proteome</keyword>
<dbReference type="PANTHER" id="PTHR43088:SF1">
    <property type="entry name" value="SUBUNIT OF PYRUVATE:FLAVODOXIN OXIDOREDUCTASE"/>
    <property type="match status" value="1"/>
</dbReference>
<feature type="domain" description="Pyruvate:ferredoxin oxidoreductase core" evidence="4">
    <location>
        <begin position="246"/>
        <end position="340"/>
    </location>
</feature>
<feature type="region of interest" description="Disordered" evidence="2">
    <location>
        <begin position="177"/>
        <end position="198"/>
    </location>
</feature>
<evidence type="ECO:0000259" key="3">
    <source>
        <dbReference type="Pfam" id="PF01855"/>
    </source>
</evidence>
<dbReference type="InterPro" id="IPR009014">
    <property type="entry name" value="Transketo_C/PFOR_II"/>
</dbReference>
<dbReference type="SUPFAM" id="SSF52922">
    <property type="entry name" value="TK C-terminal domain-like"/>
    <property type="match status" value="1"/>
</dbReference>
<dbReference type="CDD" id="cd07034">
    <property type="entry name" value="TPP_PYR_PFOR_IOR-alpha_like"/>
    <property type="match status" value="1"/>
</dbReference>
<evidence type="ECO:0000259" key="4">
    <source>
        <dbReference type="Pfam" id="PF17147"/>
    </source>
</evidence>
<dbReference type="Proteomes" id="UP000197025">
    <property type="component" value="Unassembled WGS sequence"/>
</dbReference>
<evidence type="ECO:0000313" key="6">
    <source>
        <dbReference type="Proteomes" id="UP000197025"/>
    </source>
</evidence>
<dbReference type="Pfam" id="PF01855">
    <property type="entry name" value="POR_N"/>
    <property type="match status" value="1"/>
</dbReference>
<dbReference type="GO" id="GO:0016491">
    <property type="term" value="F:oxidoreductase activity"/>
    <property type="evidence" value="ECO:0007669"/>
    <property type="project" value="UniProtKB-KW"/>
</dbReference>